<accession>A0A1A9EXL7</accession>
<dbReference type="OrthoDB" id="8909920at2"/>
<dbReference type="STRING" id="1821621.A8C75_09060"/>
<dbReference type="AlphaFoldDB" id="A0A1A9EXL7"/>
<dbReference type="EMBL" id="CP015839">
    <property type="protein sequence ID" value="ANG62617.1"/>
    <property type="molecule type" value="Genomic_DNA"/>
</dbReference>
<name>A0A1A9EXL7_9GAMM</name>
<reference evidence="2" key="1">
    <citation type="submission" date="2016-05" db="EMBL/GenBank/DDBJ databases">
        <authorList>
            <person name="Baek K."/>
            <person name="Yang S.-J."/>
        </authorList>
    </citation>
    <scope>NUCLEOTIDE SEQUENCE [LARGE SCALE GENOMIC DNA]</scope>
    <source>
        <strain evidence="2">ST58-10</strain>
    </source>
</reference>
<dbReference type="GO" id="GO:0006310">
    <property type="term" value="P:DNA recombination"/>
    <property type="evidence" value="ECO:0007669"/>
    <property type="project" value="InterPro"/>
</dbReference>
<reference evidence="1 2" key="2">
    <citation type="journal article" date="2018" name="Int. J. Syst. Evol. Microbiol.">
        <title>Marinobacterium aestuarii sp. nov., a benzene-degrading marine bacterium isolated from estuary sediment.</title>
        <authorList>
            <person name="Bae S.S."/>
            <person name="Jung J."/>
            <person name="Chung D."/>
            <person name="Baek K."/>
        </authorList>
    </citation>
    <scope>NUCLEOTIDE SEQUENCE [LARGE SCALE GENOMIC DNA]</scope>
    <source>
        <strain evidence="1 2">ST58-10</strain>
    </source>
</reference>
<dbReference type="InterPro" id="IPR010183">
    <property type="entry name" value="Phage_lambda_Bet"/>
</dbReference>
<keyword evidence="2" id="KW-1185">Reference proteome</keyword>
<dbReference type="GO" id="GO:0003677">
    <property type="term" value="F:DNA binding"/>
    <property type="evidence" value="ECO:0007669"/>
    <property type="project" value="InterPro"/>
</dbReference>
<proteinExistence type="predicted"/>
<dbReference type="RefSeq" id="WP_067381010.1">
    <property type="nucleotide sequence ID" value="NZ_CP015839.1"/>
</dbReference>
<dbReference type="NCBIfam" id="TIGR01913">
    <property type="entry name" value="bet_lambda"/>
    <property type="match status" value="1"/>
</dbReference>
<dbReference type="Pfam" id="PF03837">
    <property type="entry name" value="RecT"/>
    <property type="match status" value="1"/>
</dbReference>
<dbReference type="Proteomes" id="UP000078070">
    <property type="component" value="Chromosome"/>
</dbReference>
<protein>
    <submittedName>
        <fullName evidence="1">Phage recombination protein Bet</fullName>
    </submittedName>
</protein>
<organism evidence="1 2">
    <name type="scientific">Marinobacterium aestuarii</name>
    <dbReference type="NCBI Taxonomy" id="1821621"/>
    <lineage>
        <taxon>Bacteria</taxon>
        <taxon>Pseudomonadati</taxon>
        <taxon>Pseudomonadota</taxon>
        <taxon>Gammaproteobacteria</taxon>
        <taxon>Oceanospirillales</taxon>
        <taxon>Oceanospirillaceae</taxon>
        <taxon>Marinobacterium</taxon>
    </lineage>
</organism>
<evidence type="ECO:0000313" key="1">
    <source>
        <dbReference type="EMBL" id="ANG62617.1"/>
    </source>
</evidence>
<dbReference type="KEGG" id="mars:A8C75_09060"/>
<dbReference type="InterPro" id="IPR018330">
    <property type="entry name" value="RecT_fam"/>
</dbReference>
<sequence length="272" mass="30707">MNNPKLTARFAERFNVDPAKLFETLKATAFRQRDGSAPSNEQMMALLVVADQYGLNPFTREIYAFPDKHAGIIPVVGVDGWSRIINQHDQFDGMEFRSADSRVTPDGAKECPEWMECIIYRRDRSHPVKITEHLDEVYRPPFEGVGSNGPYRNSGPWQTHTKRMLRHKAMIQCSRLAFGFVGIFDQDEAERIIEAQATVVFEPQLADPAQVPARTQGLVSKLIERAEAAGAWNSALEYAQEHFQGTDLAFAQQQIHIARQLIPVPLEARQAS</sequence>
<evidence type="ECO:0000313" key="2">
    <source>
        <dbReference type="Proteomes" id="UP000078070"/>
    </source>
</evidence>
<gene>
    <name evidence="1" type="ORF">A8C75_09060</name>
</gene>